<dbReference type="Gene3D" id="3.20.20.100">
    <property type="entry name" value="NADP-dependent oxidoreductase domain"/>
    <property type="match status" value="1"/>
</dbReference>
<dbReference type="NCBIfam" id="NF007388">
    <property type="entry name" value="PRK09912.1"/>
    <property type="match status" value="1"/>
</dbReference>
<dbReference type="AlphaFoldDB" id="A0A7W7FRQ6"/>
<dbReference type="PANTHER" id="PTHR43150">
    <property type="entry name" value="HYPERKINETIC, ISOFORM M"/>
    <property type="match status" value="1"/>
</dbReference>
<protein>
    <submittedName>
        <fullName evidence="5">L-glyceraldehyde 3-phosphate reductase</fullName>
        <ecNumber evidence="5">1.1.1.-</ecNumber>
    </submittedName>
</protein>
<evidence type="ECO:0000256" key="3">
    <source>
        <dbReference type="ARBA" id="ARBA00023002"/>
    </source>
</evidence>
<evidence type="ECO:0000259" key="4">
    <source>
        <dbReference type="Pfam" id="PF00248"/>
    </source>
</evidence>
<dbReference type="EMBL" id="JACHMH010000001">
    <property type="protein sequence ID" value="MBB4675382.1"/>
    <property type="molecule type" value="Genomic_DNA"/>
</dbReference>
<evidence type="ECO:0000256" key="1">
    <source>
        <dbReference type="ARBA" id="ARBA00006515"/>
    </source>
</evidence>
<keyword evidence="3 5" id="KW-0560">Oxidoreductase</keyword>
<dbReference type="Pfam" id="PF00248">
    <property type="entry name" value="Aldo_ket_red"/>
    <property type="match status" value="1"/>
</dbReference>
<evidence type="ECO:0000313" key="6">
    <source>
        <dbReference type="Proteomes" id="UP000533598"/>
    </source>
</evidence>
<proteinExistence type="inferred from homology"/>
<dbReference type="Proteomes" id="UP000533598">
    <property type="component" value="Unassembled WGS sequence"/>
</dbReference>
<gene>
    <name evidence="5" type="ORF">HNR67_001500</name>
</gene>
<evidence type="ECO:0000256" key="2">
    <source>
        <dbReference type="ARBA" id="ARBA00022857"/>
    </source>
</evidence>
<comment type="caution">
    <text evidence="5">The sequence shown here is derived from an EMBL/GenBank/DDBJ whole genome shotgun (WGS) entry which is preliminary data.</text>
</comment>
<comment type="similarity">
    <text evidence="1">Belongs to the shaker potassium channel beta subunit family.</text>
</comment>
<name>A0A7W7FRQ6_9PSEU</name>
<dbReference type="InterPro" id="IPR023210">
    <property type="entry name" value="NADP_OxRdtase_dom"/>
</dbReference>
<dbReference type="PANTHER" id="PTHR43150:SF4">
    <property type="entry name" value="L-GLYCERALDEHYDE 3-PHOSPHATE REDUCTASE"/>
    <property type="match status" value="1"/>
</dbReference>
<keyword evidence="2" id="KW-0521">NADP</keyword>
<accession>A0A7W7FRQ6</accession>
<reference evidence="5 6" key="1">
    <citation type="submission" date="2020-08" db="EMBL/GenBank/DDBJ databases">
        <title>Sequencing the genomes of 1000 actinobacteria strains.</title>
        <authorList>
            <person name="Klenk H.-P."/>
        </authorList>
    </citation>
    <scope>NUCLEOTIDE SEQUENCE [LARGE SCALE GENOMIC DNA]</scope>
    <source>
        <strain evidence="5 6">DSM 44230</strain>
    </source>
</reference>
<dbReference type="GO" id="GO:0016491">
    <property type="term" value="F:oxidoreductase activity"/>
    <property type="evidence" value="ECO:0007669"/>
    <property type="project" value="UniProtKB-KW"/>
</dbReference>
<organism evidence="5 6">
    <name type="scientific">Crossiella cryophila</name>
    <dbReference type="NCBI Taxonomy" id="43355"/>
    <lineage>
        <taxon>Bacteria</taxon>
        <taxon>Bacillati</taxon>
        <taxon>Actinomycetota</taxon>
        <taxon>Actinomycetes</taxon>
        <taxon>Pseudonocardiales</taxon>
        <taxon>Pseudonocardiaceae</taxon>
        <taxon>Crossiella</taxon>
    </lineage>
</organism>
<dbReference type="InterPro" id="IPR005399">
    <property type="entry name" value="K_chnl_volt-dep_bsu_KCNAB-rel"/>
</dbReference>
<dbReference type="GO" id="GO:0051596">
    <property type="term" value="P:methylglyoxal catabolic process"/>
    <property type="evidence" value="ECO:0007669"/>
    <property type="project" value="TreeGrafter"/>
</dbReference>
<evidence type="ECO:0000313" key="5">
    <source>
        <dbReference type="EMBL" id="MBB4675382.1"/>
    </source>
</evidence>
<dbReference type="EC" id="1.1.1.-" evidence="5"/>
<dbReference type="InterPro" id="IPR036812">
    <property type="entry name" value="NAD(P)_OxRdtase_dom_sf"/>
</dbReference>
<feature type="domain" description="NADP-dependent oxidoreductase" evidence="4">
    <location>
        <begin position="38"/>
        <end position="335"/>
    </location>
</feature>
<sequence>MTATHTTGSSVSYLADSARYDQISYRRSGRSGLQLPAVSLGLWQNFGGDRPYETGRAIVRRAFDLGVTHFDLANNYGPPYGAAEENFGRMLADDLHPYRDELVISTKAGYDMWPGPYGNWGSRKYLLASLDQSLERMGLDYVDIFYSHRVDPETPLEETMGALAAAVNSGRALYAGISSYSAERTRAAAALLREMGVPLLIHQPSYSMLNRWIEPELLDVLEEVGAGCIAFSPLGQGLLTDRYLGGVPEGSRASRAGSLSTDLLTEENLGRVRALNEIAQRRGQSLAQLAISWTLRDSRVTSALIGASSVAQLEANLAATGHLDFSADELVEIDKYAVDSGINLWAGSSDS</sequence>
<dbReference type="SUPFAM" id="SSF51430">
    <property type="entry name" value="NAD(P)-linked oxidoreductase"/>
    <property type="match status" value="1"/>
</dbReference>
<keyword evidence="6" id="KW-1185">Reference proteome</keyword>